<dbReference type="HAMAP" id="MF_01310">
    <property type="entry name" value="Ribosomal_uS11"/>
    <property type="match status" value="1"/>
</dbReference>
<comment type="similarity">
    <text evidence="2">Belongs to the universal ribosomal protein uS11 family.</text>
</comment>
<keyword evidence="3" id="KW-0689">Ribosomal protein</keyword>
<sequence>MRADRILNVFRQVGKRYQSSLAGSNGPGVTFSSIAKQQEQQEQDVSNVVSPSSGKNKNALKPNERPVKYILNCLFSKNNAHFTYSAVMEDVNFLKNNQDLSYNEKFFYYLNLPRRVKFSLSTGCLGFRKAARGEYEAAFQTSAKVFQLIQDKKLMDKDIEIVMKDFGKGRAAFISALNGKEGTQLRKNVVRISDKTALKFGGVRAPRVRRL</sequence>
<dbReference type="FunFam" id="3.30.420.80:FF:000011">
    <property type="entry name" value="37S ribosomal protein S18, mitochondrial"/>
    <property type="match status" value="1"/>
</dbReference>
<protein>
    <recommendedName>
        <fullName evidence="7">Small ribosomal subunit protein uS11m</fullName>
    </recommendedName>
</protein>
<dbReference type="GO" id="GO:1990904">
    <property type="term" value="C:ribonucleoprotein complex"/>
    <property type="evidence" value="ECO:0007669"/>
    <property type="project" value="UniProtKB-KW"/>
</dbReference>
<comment type="function">
    <text evidence="6">Component of the mitochondrial ribosome (mitoribosome), a dedicated translation machinery responsible for the synthesis of mitochondrial genome-encoded proteins, including at least some of the essential transmembrane subunits of the mitochondrial respiratory chain. The mitoribosomes are attached to the mitochondrial inner membrane and translation products are cotranslationally integrated into the membrane.</text>
</comment>
<dbReference type="PANTHER" id="PTHR11759">
    <property type="entry name" value="40S RIBOSOMAL PROTEIN S14/30S RIBOSOMAL PROTEIN S11"/>
    <property type="match status" value="1"/>
</dbReference>
<dbReference type="SUPFAM" id="SSF53137">
    <property type="entry name" value="Translational machinery components"/>
    <property type="match status" value="1"/>
</dbReference>
<dbReference type="eggNOG" id="ENOG502S752">
    <property type="taxonomic scope" value="Eukaryota"/>
</dbReference>
<evidence type="ECO:0000256" key="1">
    <source>
        <dbReference type="ARBA" id="ARBA00004173"/>
    </source>
</evidence>
<evidence type="ECO:0000256" key="7">
    <source>
        <dbReference type="ARBA" id="ARBA00070326"/>
    </source>
</evidence>
<dbReference type="GO" id="GO:0003735">
    <property type="term" value="F:structural constituent of ribosome"/>
    <property type="evidence" value="ECO:0007669"/>
    <property type="project" value="InterPro"/>
</dbReference>
<comment type="caution">
    <text evidence="9">The sequence shown here is derived from an EMBL/GenBank/DDBJ whole genome shotgun (WGS) entry which is preliminary data.</text>
</comment>
<feature type="compositionally biased region" description="Polar residues" evidence="8">
    <location>
        <begin position="42"/>
        <end position="56"/>
    </location>
</feature>
<dbReference type="InterPro" id="IPR001971">
    <property type="entry name" value="Ribosomal_uS11"/>
</dbReference>
<comment type="subcellular location">
    <subcellularLocation>
        <location evidence="1">Mitochondrion</location>
    </subcellularLocation>
</comment>
<evidence type="ECO:0000313" key="10">
    <source>
        <dbReference type="Proteomes" id="UP000187013"/>
    </source>
</evidence>
<dbReference type="AlphaFoldDB" id="A0A1Q2ZWI1"/>
<dbReference type="Proteomes" id="UP000187013">
    <property type="component" value="Unassembled WGS sequence"/>
</dbReference>
<feature type="region of interest" description="Disordered" evidence="8">
    <location>
        <begin position="42"/>
        <end position="61"/>
    </location>
</feature>
<organism evidence="9 10">
    <name type="scientific">Zygosaccharomyces rouxii</name>
    <dbReference type="NCBI Taxonomy" id="4956"/>
    <lineage>
        <taxon>Eukaryota</taxon>
        <taxon>Fungi</taxon>
        <taxon>Dikarya</taxon>
        <taxon>Ascomycota</taxon>
        <taxon>Saccharomycotina</taxon>
        <taxon>Saccharomycetes</taxon>
        <taxon>Saccharomycetales</taxon>
        <taxon>Saccharomycetaceae</taxon>
        <taxon>Zygosaccharomyces</taxon>
    </lineage>
</organism>
<dbReference type="GO" id="GO:0005739">
    <property type="term" value="C:mitochondrion"/>
    <property type="evidence" value="ECO:0007669"/>
    <property type="project" value="UniProtKB-SubCell"/>
</dbReference>
<dbReference type="EMBL" id="BDGX01000009">
    <property type="protein sequence ID" value="GAV47817.1"/>
    <property type="molecule type" value="Genomic_DNA"/>
</dbReference>
<reference evidence="9 10" key="1">
    <citation type="submission" date="2016-08" db="EMBL/GenBank/DDBJ databases">
        <title>Draft genome sequence of allopolyploid Zygosaccharomyces rouxii.</title>
        <authorList>
            <person name="Watanabe J."/>
            <person name="Uehara K."/>
            <person name="Mogi Y."/>
            <person name="Tsukioka Y."/>
        </authorList>
    </citation>
    <scope>NUCLEOTIDE SEQUENCE [LARGE SCALE GENOMIC DNA]</scope>
    <source>
        <strain evidence="9 10">NBRC 110957</strain>
    </source>
</reference>
<gene>
    <name evidence="9" type="ORF">ZYGR_0I01130</name>
</gene>
<evidence type="ECO:0000256" key="8">
    <source>
        <dbReference type="SAM" id="MobiDB-lite"/>
    </source>
</evidence>
<evidence type="ECO:0000256" key="3">
    <source>
        <dbReference type="ARBA" id="ARBA00022980"/>
    </source>
</evidence>
<evidence type="ECO:0000256" key="6">
    <source>
        <dbReference type="ARBA" id="ARBA00037226"/>
    </source>
</evidence>
<dbReference type="Gene3D" id="3.30.420.80">
    <property type="entry name" value="Ribosomal protein S11"/>
    <property type="match status" value="1"/>
</dbReference>
<dbReference type="GO" id="GO:0005840">
    <property type="term" value="C:ribosome"/>
    <property type="evidence" value="ECO:0007669"/>
    <property type="project" value="UniProtKB-KW"/>
</dbReference>
<keyword evidence="4" id="KW-0496">Mitochondrion</keyword>
<keyword evidence="5" id="KW-0687">Ribonucleoprotein</keyword>
<evidence type="ECO:0000256" key="4">
    <source>
        <dbReference type="ARBA" id="ARBA00023128"/>
    </source>
</evidence>
<evidence type="ECO:0000256" key="5">
    <source>
        <dbReference type="ARBA" id="ARBA00023274"/>
    </source>
</evidence>
<name>A0A1Q2ZWI1_ZYGRO</name>
<proteinExistence type="inferred from homology"/>
<evidence type="ECO:0000313" key="9">
    <source>
        <dbReference type="EMBL" id="GAV47817.1"/>
    </source>
</evidence>
<dbReference type="InterPro" id="IPR036967">
    <property type="entry name" value="Ribosomal_uS11_sf"/>
</dbReference>
<accession>A0A1Q2ZWI1</accession>
<dbReference type="GO" id="GO:0006412">
    <property type="term" value="P:translation"/>
    <property type="evidence" value="ECO:0007669"/>
    <property type="project" value="InterPro"/>
</dbReference>
<evidence type="ECO:0000256" key="2">
    <source>
        <dbReference type="ARBA" id="ARBA00006194"/>
    </source>
</evidence>
<dbReference type="OrthoDB" id="1654884at2759"/>